<keyword evidence="2" id="KW-1133">Transmembrane helix</keyword>
<sequence>MRYKINTKLVGISLIIIVGIILCIATCNRNNNDVQLPIPVYIPNTDSSNQAIAHQIKPLQKSNLQSKIIVQQQYKKLQSHTIKTKQLAAQLATPPSLKVVDDTCSKEAITTYFNNTQAYLQYNTANELLADSIIQNLQTIIIKDDSIIQLKDQQIQQLNNAIDQTKQQLIFLNQQYQQLQQQQNKNHKHHKRKIAAAIIITAVTAMVLSK</sequence>
<organism evidence="3 4">
    <name type="scientific">Ferruginibacter yonginensis</name>
    <dbReference type="NCBI Taxonomy" id="1310416"/>
    <lineage>
        <taxon>Bacteria</taxon>
        <taxon>Pseudomonadati</taxon>
        <taxon>Bacteroidota</taxon>
        <taxon>Chitinophagia</taxon>
        <taxon>Chitinophagales</taxon>
        <taxon>Chitinophagaceae</taxon>
        <taxon>Ferruginibacter</taxon>
    </lineage>
</organism>
<dbReference type="RefSeq" id="WP_379707696.1">
    <property type="nucleotide sequence ID" value="NZ_JBHSCZ010000001.1"/>
</dbReference>
<gene>
    <name evidence="3" type="ORF">ACFOWM_05595</name>
</gene>
<comment type="caution">
    <text evidence="3">The sequence shown here is derived from an EMBL/GenBank/DDBJ whole genome shotgun (WGS) entry which is preliminary data.</text>
</comment>
<feature type="transmembrane region" description="Helical" evidence="2">
    <location>
        <begin position="6"/>
        <end position="27"/>
    </location>
</feature>
<feature type="coiled-coil region" evidence="1">
    <location>
        <begin position="148"/>
        <end position="182"/>
    </location>
</feature>
<evidence type="ECO:0000256" key="2">
    <source>
        <dbReference type="SAM" id="Phobius"/>
    </source>
</evidence>
<keyword evidence="2" id="KW-0472">Membrane</keyword>
<evidence type="ECO:0000256" key="1">
    <source>
        <dbReference type="SAM" id="Coils"/>
    </source>
</evidence>
<evidence type="ECO:0000313" key="4">
    <source>
        <dbReference type="Proteomes" id="UP001595907"/>
    </source>
</evidence>
<proteinExistence type="predicted"/>
<protein>
    <recommendedName>
        <fullName evidence="5">DUF4142 domain-containing protein</fullName>
    </recommendedName>
</protein>
<accession>A0ABV8QTH5</accession>
<evidence type="ECO:0008006" key="5">
    <source>
        <dbReference type="Google" id="ProtNLM"/>
    </source>
</evidence>
<reference evidence="4" key="1">
    <citation type="journal article" date="2019" name="Int. J. Syst. Evol. Microbiol.">
        <title>The Global Catalogue of Microorganisms (GCM) 10K type strain sequencing project: providing services to taxonomists for standard genome sequencing and annotation.</title>
        <authorList>
            <consortium name="The Broad Institute Genomics Platform"/>
            <consortium name="The Broad Institute Genome Sequencing Center for Infectious Disease"/>
            <person name="Wu L."/>
            <person name="Ma J."/>
        </authorList>
    </citation>
    <scope>NUCLEOTIDE SEQUENCE [LARGE SCALE GENOMIC DNA]</scope>
    <source>
        <strain evidence="4">CECT 8289</strain>
    </source>
</reference>
<name>A0ABV8QTH5_9BACT</name>
<keyword evidence="1" id="KW-0175">Coiled coil</keyword>
<evidence type="ECO:0000313" key="3">
    <source>
        <dbReference type="EMBL" id="MFC4262339.1"/>
    </source>
</evidence>
<keyword evidence="2" id="KW-0812">Transmembrane</keyword>
<dbReference type="EMBL" id="JBHSCZ010000001">
    <property type="protein sequence ID" value="MFC4262339.1"/>
    <property type="molecule type" value="Genomic_DNA"/>
</dbReference>
<dbReference type="Proteomes" id="UP001595907">
    <property type="component" value="Unassembled WGS sequence"/>
</dbReference>
<keyword evidence="4" id="KW-1185">Reference proteome</keyword>